<dbReference type="EMBL" id="KQ979796">
    <property type="protein sequence ID" value="KYN19103.1"/>
    <property type="molecule type" value="Genomic_DNA"/>
</dbReference>
<keyword evidence="2" id="KW-1185">Reference proteome</keyword>
<reference evidence="1 2" key="1">
    <citation type="submission" date="2015-09" db="EMBL/GenBank/DDBJ databases">
        <title>Trachymyrmex cornetzi WGS genome.</title>
        <authorList>
            <person name="Nygaard S."/>
            <person name="Hu H."/>
            <person name="Boomsma J."/>
            <person name="Zhang G."/>
        </authorList>
    </citation>
    <scope>NUCLEOTIDE SEQUENCE [LARGE SCALE GENOMIC DNA]</scope>
    <source>
        <strain evidence="1">Tcor2-1</strain>
        <tissue evidence="1">Whole body</tissue>
    </source>
</reference>
<protein>
    <submittedName>
        <fullName evidence="1">Uncharacterized protein</fullName>
    </submittedName>
</protein>
<evidence type="ECO:0000313" key="2">
    <source>
        <dbReference type="Proteomes" id="UP000078492"/>
    </source>
</evidence>
<sequence>MEDEEEDTWIGERYGLVELRSSCTEITDAACFTLERKCLEEHSTKWRVGNTRQEWPHISIIGRPHPDPSLDTVPLNQRHRRYIHDPAVSRQASKTIGRPDPSTSTVVWRFKIEVKAYAGWFPLVIPANGPASINMNGSACLSPFEYIVCFPPTLERMRAPAALNSTDGLANSIHQHHRVAYPFRNLRYIEGAHG</sequence>
<name>A0A151J6Z8_9HYME</name>
<accession>A0A151J6Z8</accession>
<proteinExistence type="predicted"/>
<organism evidence="1 2">
    <name type="scientific">Trachymyrmex cornetzi</name>
    <dbReference type="NCBI Taxonomy" id="471704"/>
    <lineage>
        <taxon>Eukaryota</taxon>
        <taxon>Metazoa</taxon>
        <taxon>Ecdysozoa</taxon>
        <taxon>Arthropoda</taxon>
        <taxon>Hexapoda</taxon>
        <taxon>Insecta</taxon>
        <taxon>Pterygota</taxon>
        <taxon>Neoptera</taxon>
        <taxon>Endopterygota</taxon>
        <taxon>Hymenoptera</taxon>
        <taxon>Apocrita</taxon>
        <taxon>Aculeata</taxon>
        <taxon>Formicoidea</taxon>
        <taxon>Formicidae</taxon>
        <taxon>Myrmicinae</taxon>
        <taxon>Trachymyrmex</taxon>
    </lineage>
</organism>
<dbReference type="AlphaFoldDB" id="A0A151J6Z8"/>
<evidence type="ECO:0000313" key="1">
    <source>
        <dbReference type="EMBL" id="KYN19103.1"/>
    </source>
</evidence>
<dbReference type="STRING" id="471704.A0A151J6Z8"/>
<dbReference type="Proteomes" id="UP000078492">
    <property type="component" value="Unassembled WGS sequence"/>
</dbReference>
<gene>
    <name evidence="1" type="ORF">ALC57_08593</name>
</gene>